<organism evidence="3 4">
    <name type="scientific">Virgisporangium aurantiacum</name>
    <dbReference type="NCBI Taxonomy" id="175570"/>
    <lineage>
        <taxon>Bacteria</taxon>
        <taxon>Bacillati</taxon>
        <taxon>Actinomycetota</taxon>
        <taxon>Actinomycetes</taxon>
        <taxon>Micromonosporales</taxon>
        <taxon>Micromonosporaceae</taxon>
        <taxon>Virgisporangium</taxon>
    </lineage>
</organism>
<evidence type="ECO:0000313" key="3">
    <source>
        <dbReference type="EMBL" id="GIJ55749.1"/>
    </source>
</evidence>
<reference evidence="3" key="1">
    <citation type="submission" date="2021-01" db="EMBL/GenBank/DDBJ databases">
        <title>Whole genome shotgun sequence of Virgisporangium aurantiacum NBRC 16421.</title>
        <authorList>
            <person name="Komaki H."/>
            <person name="Tamura T."/>
        </authorList>
    </citation>
    <scope>NUCLEOTIDE SEQUENCE</scope>
    <source>
        <strain evidence="3">NBRC 16421</strain>
    </source>
</reference>
<dbReference type="InterPro" id="IPR041413">
    <property type="entry name" value="MLTR_LBD"/>
</dbReference>
<dbReference type="Pfam" id="PF13560">
    <property type="entry name" value="HTH_31"/>
    <property type="match status" value="1"/>
</dbReference>
<accession>A0A8J4DZA5</accession>
<dbReference type="GO" id="GO:0003677">
    <property type="term" value="F:DNA binding"/>
    <property type="evidence" value="ECO:0007669"/>
    <property type="project" value="InterPro"/>
</dbReference>
<dbReference type="InterPro" id="IPR010982">
    <property type="entry name" value="Lambda_DNA-bd_dom_sf"/>
</dbReference>
<dbReference type="SMART" id="SM00530">
    <property type="entry name" value="HTH_XRE"/>
    <property type="match status" value="1"/>
</dbReference>
<dbReference type="EMBL" id="BOPG01000021">
    <property type="protein sequence ID" value="GIJ55749.1"/>
    <property type="molecule type" value="Genomic_DNA"/>
</dbReference>
<dbReference type="Gene3D" id="1.10.260.40">
    <property type="entry name" value="lambda repressor-like DNA-binding domains"/>
    <property type="match status" value="1"/>
</dbReference>
<gene>
    <name evidence="3" type="ORF">Vau01_032650</name>
</gene>
<proteinExistence type="predicted"/>
<dbReference type="InterPro" id="IPR001387">
    <property type="entry name" value="Cro/C1-type_HTH"/>
</dbReference>
<dbReference type="Proteomes" id="UP000612585">
    <property type="component" value="Unassembled WGS sequence"/>
</dbReference>
<dbReference type="AlphaFoldDB" id="A0A8J4DZA5"/>
<sequence>MHELGQFLRARREGTTPESVGLPSGVRRRTPGLRRSEVATLAGVSVEYLTRLEQGRDHNPSAQVLGALADALRFTAAERVHLRYLGKASAGMICPNGSSPAVEVRPTVRALLERLEPAPAVVLNRLGYVLAHTVGYERLVGPIGVLDGHWPNLIRFTFADPEARSAYPDWERVAAEHVAQLKSEVRRGDQHALELVDDLIVIAGTAFTERMERPSGPPTRTGVDRLVHPQEGELRLAYETLDLPDADEQRLIVYLPADEATSAALDRLAGRRPGALRAVPRSA</sequence>
<dbReference type="PANTHER" id="PTHR35010">
    <property type="entry name" value="BLL4672 PROTEIN-RELATED"/>
    <property type="match status" value="1"/>
</dbReference>
<dbReference type="CDD" id="cd00093">
    <property type="entry name" value="HTH_XRE"/>
    <property type="match status" value="1"/>
</dbReference>
<dbReference type="Gene3D" id="3.30.450.180">
    <property type="match status" value="1"/>
</dbReference>
<evidence type="ECO:0000313" key="4">
    <source>
        <dbReference type="Proteomes" id="UP000612585"/>
    </source>
</evidence>
<protein>
    <submittedName>
        <fullName evidence="3">Transcriptional regulator</fullName>
    </submittedName>
</protein>
<comment type="caution">
    <text evidence="3">The sequence shown here is derived from an EMBL/GenBank/DDBJ whole genome shotgun (WGS) entry which is preliminary data.</text>
</comment>
<feature type="region of interest" description="Disordered" evidence="1">
    <location>
        <begin position="1"/>
        <end position="29"/>
    </location>
</feature>
<dbReference type="RefSeq" id="WP_203993005.1">
    <property type="nucleotide sequence ID" value="NZ_BOPG01000021.1"/>
</dbReference>
<evidence type="ECO:0000259" key="2">
    <source>
        <dbReference type="PROSITE" id="PS50943"/>
    </source>
</evidence>
<dbReference type="PANTHER" id="PTHR35010:SF2">
    <property type="entry name" value="BLL4672 PROTEIN"/>
    <property type="match status" value="1"/>
</dbReference>
<dbReference type="SUPFAM" id="SSF47413">
    <property type="entry name" value="lambda repressor-like DNA-binding domains"/>
    <property type="match status" value="1"/>
</dbReference>
<name>A0A8J4DZA5_9ACTN</name>
<evidence type="ECO:0000256" key="1">
    <source>
        <dbReference type="SAM" id="MobiDB-lite"/>
    </source>
</evidence>
<dbReference type="PROSITE" id="PS50943">
    <property type="entry name" value="HTH_CROC1"/>
    <property type="match status" value="1"/>
</dbReference>
<keyword evidence="4" id="KW-1185">Reference proteome</keyword>
<dbReference type="Pfam" id="PF17765">
    <property type="entry name" value="MLTR_LBD"/>
    <property type="match status" value="1"/>
</dbReference>
<feature type="domain" description="HTH cro/C1-type" evidence="2">
    <location>
        <begin position="32"/>
        <end position="79"/>
    </location>
</feature>